<dbReference type="EMBL" id="WUQX01000001">
    <property type="protein sequence ID" value="MXP76146.1"/>
    <property type="molecule type" value="Genomic_DNA"/>
</dbReference>
<accession>A0A7X3MGT6</accession>
<sequence length="279" mass="32643">MSKHKESNRMLDLLHSMGGYIDENGMLQLKHGFCVGEKVPPYGKIFRDFAADMEKIYGETGLSILGDPEGRMLHQFRMYIDRHNIAYIRRNFKKEGMTDEEALKEYVRAPLEWGGQNGAKMLREPARLHNKYPSGLSYRKYQKGHENKKRLTPDFHSEFIIDRDGSFVSQWNVLEEDDHGRVISDINYYRQKYLKQGKEAWEEAQRQIMDTESFNYASKNDKVHERLDIQPPKLFDTELRKQIAKEWKSPCKHAKALGDIKNRYCYGSDKGDGYSVSNS</sequence>
<proteinExistence type="predicted"/>
<protein>
    <submittedName>
        <fullName evidence="1">DUF3114 domain-containing protein</fullName>
    </submittedName>
</protein>
<comment type="caution">
    <text evidence="1">The sequence shown here is derived from an EMBL/GenBank/DDBJ whole genome shotgun (WGS) entry which is preliminary data.</text>
</comment>
<dbReference type="RefSeq" id="WP_159751314.1">
    <property type="nucleotide sequence ID" value="NZ_CASSPE010000285.1"/>
</dbReference>
<gene>
    <name evidence="1" type="ORF">GN277_12305</name>
</gene>
<keyword evidence="2" id="KW-1185">Reference proteome</keyword>
<evidence type="ECO:0000313" key="1">
    <source>
        <dbReference type="EMBL" id="MXP76146.1"/>
    </source>
</evidence>
<name>A0A7X3MGT6_9FIRM</name>
<dbReference type="InterPro" id="IPR021462">
    <property type="entry name" value="DUF3114"/>
</dbReference>
<dbReference type="AlphaFoldDB" id="A0A7X3MGT6"/>
<dbReference type="Pfam" id="PF11311">
    <property type="entry name" value="DUF3114"/>
    <property type="match status" value="1"/>
</dbReference>
<dbReference type="Proteomes" id="UP000460412">
    <property type="component" value="Unassembled WGS sequence"/>
</dbReference>
<organism evidence="1 2">
    <name type="scientific">Sporofaciens musculi</name>
    <dbReference type="NCBI Taxonomy" id="2681861"/>
    <lineage>
        <taxon>Bacteria</taxon>
        <taxon>Bacillati</taxon>
        <taxon>Bacillota</taxon>
        <taxon>Clostridia</taxon>
        <taxon>Lachnospirales</taxon>
        <taxon>Lachnospiraceae</taxon>
        <taxon>Sporofaciens</taxon>
    </lineage>
</organism>
<reference evidence="1 2" key="1">
    <citation type="submission" date="2019-12" db="EMBL/GenBank/DDBJ databases">
        <title>Sporaefaciens musculi gen. nov., sp. nov., a novel bacterium isolated from the caecum of an obese mouse.</title>
        <authorList>
            <person name="Rasmussen T.S."/>
            <person name="Streidl T."/>
            <person name="Hitch T.C.A."/>
            <person name="Wortmann E."/>
            <person name="Deptula P."/>
            <person name="Hansen M."/>
            <person name="Nielsen D.S."/>
            <person name="Clavel T."/>
            <person name="Vogensen F.K."/>
        </authorList>
    </citation>
    <scope>NUCLEOTIDE SEQUENCE [LARGE SCALE GENOMIC DNA]</scope>
    <source>
        <strain evidence="1 2">WCA-9-b2</strain>
    </source>
</reference>
<evidence type="ECO:0000313" key="2">
    <source>
        <dbReference type="Proteomes" id="UP000460412"/>
    </source>
</evidence>